<name>A0ABU4FRL8_9ACTN</name>
<reference evidence="2 3" key="1">
    <citation type="submission" date="2023-10" db="EMBL/GenBank/DDBJ databases">
        <title>Characterization of rhizosphere-enriched actinobacteria from wheat plants lab-grown on chernevaya soil.</title>
        <authorList>
            <person name="Tikhonova E.N."/>
            <person name="Konopkin A."/>
            <person name="Kravchenko I.K."/>
        </authorList>
    </citation>
    <scope>NUCLEOTIDE SEQUENCE [LARGE SCALE GENOMIC DNA]</scope>
    <source>
        <strain evidence="2 3">RR29</strain>
    </source>
</reference>
<evidence type="ECO:0000313" key="3">
    <source>
        <dbReference type="Proteomes" id="UP001187346"/>
    </source>
</evidence>
<comment type="caution">
    <text evidence="2">The sequence shown here is derived from an EMBL/GenBank/DDBJ whole genome shotgun (WGS) entry which is preliminary data.</text>
</comment>
<sequence length="256" mass="28993">MTDRIRLAISGTYSTGKSTTTEALSIATGIPRTHAMTSREILMDLIPGKTVMELNAMELVMLGLRRFEERVHNEGVGVDSFISDGGVFHEWVYFEARMRVGINPGAPWWFGAIKQVAGLPVKRFYQRYTDTLGVVTKARARRIYDAYVHLPVEFDMDPDGHRPVSEKFRRLSDDLLLQSLEEIGLPYHVVGGSIPERLEKIIDIFDLPVVVPVEEAIAQAQSHVHDAIEVLKTDARYHEARRSKSLGRRLAYALRY</sequence>
<accession>A0ABU4FRL8</accession>
<dbReference type="InterPro" id="IPR038727">
    <property type="entry name" value="NadR/Ttd14_AAA_dom"/>
</dbReference>
<organism evidence="2 3">
    <name type="scientific">Streptomyces prunicolor</name>
    <dbReference type="NCBI Taxonomy" id="67348"/>
    <lineage>
        <taxon>Bacteria</taxon>
        <taxon>Bacillati</taxon>
        <taxon>Actinomycetota</taxon>
        <taxon>Actinomycetes</taxon>
        <taxon>Kitasatosporales</taxon>
        <taxon>Streptomycetaceae</taxon>
        <taxon>Streptomyces</taxon>
    </lineage>
</organism>
<evidence type="ECO:0000313" key="2">
    <source>
        <dbReference type="EMBL" id="MDV7223261.1"/>
    </source>
</evidence>
<keyword evidence="3" id="KW-1185">Reference proteome</keyword>
<feature type="domain" description="NadR/Ttd14 AAA" evidence="1">
    <location>
        <begin position="7"/>
        <end position="197"/>
    </location>
</feature>
<protein>
    <submittedName>
        <fullName evidence="2">AAA family ATPase</fullName>
    </submittedName>
</protein>
<dbReference type="EMBL" id="JAWMAJ010000297">
    <property type="protein sequence ID" value="MDV7223261.1"/>
    <property type="molecule type" value="Genomic_DNA"/>
</dbReference>
<evidence type="ECO:0000259" key="1">
    <source>
        <dbReference type="Pfam" id="PF13521"/>
    </source>
</evidence>
<gene>
    <name evidence="2" type="ORF">R5A26_45820</name>
</gene>
<dbReference type="InterPro" id="IPR027417">
    <property type="entry name" value="P-loop_NTPase"/>
</dbReference>
<dbReference type="Pfam" id="PF13521">
    <property type="entry name" value="AAA_28"/>
    <property type="match status" value="1"/>
</dbReference>
<dbReference type="Gene3D" id="3.40.50.300">
    <property type="entry name" value="P-loop containing nucleotide triphosphate hydrolases"/>
    <property type="match status" value="1"/>
</dbReference>
<dbReference type="Proteomes" id="UP001187346">
    <property type="component" value="Unassembled WGS sequence"/>
</dbReference>
<proteinExistence type="predicted"/>
<dbReference type="RefSeq" id="WP_266860884.1">
    <property type="nucleotide sequence ID" value="NZ_JAPEMW010000001.1"/>
</dbReference>